<feature type="transmembrane region" description="Helical" evidence="8">
    <location>
        <begin position="295"/>
        <end position="323"/>
    </location>
</feature>
<dbReference type="Proteomes" id="UP000178946">
    <property type="component" value="Unassembled WGS sequence"/>
</dbReference>
<evidence type="ECO:0000256" key="1">
    <source>
        <dbReference type="ARBA" id="ARBA00004651"/>
    </source>
</evidence>
<keyword evidence="2" id="KW-1003">Cell membrane</keyword>
<dbReference type="EMBL" id="MGIR01000005">
    <property type="protein sequence ID" value="OGM91018.1"/>
    <property type="molecule type" value="Genomic_DNA"/>
</dbReference>
<keyword evidence="4" id="KW-0808">Transferase</keyword>
<keyword evidence="3" id="KW-0328">Glycosyltransferase</keyword>
<organism evidence="9 10">
    <name type="scientific">Candidatus Wolfebacteria bacterium RIFCSPLOWO2_01_FULL_45_19</name>
    <dbReference type="NCBI Taxonomy" id="1802557"/>
    <lineage>
        <taxon>Bacteria</taxon>
        <taxon>Candidatus Wolfeibacteriota</taxon>
    </lineage>
</organism>
<feature type="transmembrane region" description="Helical" evidence="8">
    <location>
        <begin position="355"/>
        <end position="374"/>
    </location>
</feature>
<keyword evidence="6 8" id="KW-1133">Transmembrane helix</keyword>
<keyword evidence="7 8" id="KW-0472">Membrane</keyword>
<dbReference type="InterPro" id="IPR050297">
    <property type="entry name" value="LipidA_mod_glycosyltrf_83"/>
</dbReference>
<dbReference type="GO" id="GO:0005886">
    <property type="term" value="C:plasma membrane"/>
    <property type="evidence" value="ECO:0007669"/>
    <property type="project" value="UniProtKB-SubCell"/>
</dbReference>
<evidence type="ECO:0000256" key="8">
    <source>
        <dbReference type="SAM" id="Phobius"/>
    </source>
</evidence>
<comment type="subcellular location">
    <subcellularLocation>
        <location evidence="1">Cell membrane</location>
        <topology evidence="1">Multi-pass membrane protein</topology>
    </subcellularLocation>
</comment>
<evidence type="ECO:0000256" key="5">
    <source>
        <dbReference type="ARBA" id="ARBA00022692"/>
    </source>
</evidence>
<name>A0A1F8DT89_9BACT</name>
<evidence type="ECO:0000313" key="9">
    <source>
        <dbReference type="EMBL" id="OGM91018.1"/>
    </source>
</evidence>
<reference evidence="9 10" key="1">
    <citation type="journal article" date="2016" name="Nat. Commun.">
        <title>Thousands of microbial genomes shed light on interconnected biogeochemical processes in an aquifer system.</title>
        <authorList>
            <person name="Anantharaman K."/>
            <person name="Brown C.T."/>
            <person name="Hug L.A."/>
            <person name="Sharon I."/>
            <person name="Castelle C.J."/>
            <person name="Probst A.J."/>
            <person name="Thomas B.C."/>
            <person name="Singh A."/>
            <person name="Wilkins M.J."/>
            <person name="Karaoz U."/>
            <person name="Brodie E.L."/>
            <person name="Williams K.H."/>
            <person name="Hubbard S.S."/>
            <person name="Banfield J.F."/>
        </authorList>
    </citation>
    <scope>NUCLEOTIDE SEQUENCE [LARGE SCALE GENOMIC DNA]</scope>
</reference>
<sequence>MDKRIFSALITLLVLWVFFVGVYGVDVGRHWDETAFTVPLITKSIENGRILPGYYYYPSVWYHLSLTGLVPDAFAFLKTVDYGDLRESIAHDFKDWLVAASESEAFKLRTRGIFIAVSALSVLWIYFLVLRLRNNHFEALLAAALTGLSWEMGYHMRWIIPHLVMTQFAVLTMMGVVFATRHAEQKKKFLWLYFAAGAAGLTTGTLYNGGVFILPVALALYFYVKESGWRLTDFLKQAGILASVFAGAYLVSTPGTILDPVRFVGNLLYEFKAYALHGVGYTVTSFEHASLLSQYFVFVVFSPYFLISLFFAVASLVGVYVLIKEDRKTAYIFLVPLAAFLIFLISLNTMYVRNFLPVFPFFAMFAAIGVSYFYKKLASHFLFIGLIVFMLVANAVWLFNAAQSIRERHTANYADQLLQYINGRPDVEFAVSSAVQKELSVLSGELPPNVKSESFSPDGLAVFRAFELDPENDETWNKWTPNRFNYTERWFGPYEVNFNYYPGWMGADRIVVMPIKSALKLGIFKNILLLQPN</sequence>
<accession>A0A1F8DT89</accession>
<evidence type="ECO:0000313" key="10">
    <source>
        <dbReference type="Proteomes" id="UP000178946"/>
    </source>
</evidence>
<evidence type="ECO:0000256" key="4">
    <source>
        <dbReference type="ARBA" id="ARBA00022679"/>
    </source>
</evidence>
<evidence type="ECO:0000256" key="3">
    <source>
        <dbReference type="ARBA" id="ARBA00022676"/>
    </source>
</evidence>
<feature type="transmembrane region" description="Helical" evidence="8">
    <location>
        <begin position="191"/>
        <end position="222"/>
    </location>
</feature>
<feature type="transmembrane region" description="Helical" evidence="8">
    <location>
        <begin position="158"/>
        <end position="179"/>
    </location>
</feature>
<dbReference type="GO" id="GO:0009103">
    <property type="term" value="P:lipopolysaccharide biosynthetic process"/>
    <property type="evidence" value="ECO:0007669"/>
    <property type="project" value="UniProtKB-ARBA"/>
</dbReference>
<evidence type="ECO:0008006" key="11">
    <source>
        <dbReference type="Google" id="ProtNLM"/>
    </source>
</evidence>
<feature type="transmembrane region" description="Helical" evidence="8">
    <location>
        <begin position="330"/>
        <end position="349"/>
    </location>
</feature>
<comment type="caution">
    <text evidence="9">The sequence shown here is derived from an EMBL/GenBank/DDBJ whole genome shotgun (WGS) entry which is preliminary data.</text>
</comment>
<dbReference type="PANTHER" id="PTHR33908">
    <property type="entry name" value="MANNOSYLTRANSFERASE YKCB-RELATED"/>
    <property type="match status" value="1"/>
</dbReference>
<evidence type="ECO:0000256" key="6">
    <source>
        <dbReference type="ARBA" id="ARBA00022989"/>
    </source>
</evidence>
<feature type="transmembrane region" description="Helical" evidence="8">
    <location>
        <begin position="113"/>
        <end position="132"/>
    </location>
</feature>
<feature type="transmembrane region" description="Helical" evidence="8">
    <location>
        <begin position="263"/>
        <end position="283"/>
    </location>
</feature>
<protein>
    <recommendedName>
        <fullName evidence="11">Glycosyltransferase RgtA/B/C/D-like domain-containing protein</fullName>
    </recommendedName>
</protein>
<proteinExistence type="predicted"/>
<keyword evidence="5 8" id="KW-0812">Transmembrane</keyword>
<dbReference type="AlphaFoldDB" id="A0A1F8DT89"/>
<dbReference type="GO" id="GO:0016763">
    <property type="term" value="F:pentosyltransferase activity"/>
    <property type="evidence" value="ECO:0007669"/>
    <property type="project" value="TreeGrafter"/>
</dbReference>
<evidence type="ECO:0000256" key="7">
    <source>
        <dbReference type="ARBA" id="ARBA00023136"/>
    </source>
</evidence>
<dbReference type="PANTHER" id="PTHR33908:SF11">
    <property type="entry name" value="MEMBRANE PROTEIN"/>
    <property type="match status" value="1"/>
</dbReference>
<feature type="transmembrane region" description="Helical" evidence="8">
    <location>
        <begin position="381"/>
        <end position="399"/>
    </location>
</feature>
<evidence type="ECO:0000256" key="2">
    <source>
        <dbReference type="ARBA" id="ARBA00022475"/>
    </source>
</evidence>
<gene>
    <name evidence="9" type="ORF">A3A20_00355</name>
</gene>
<feature type="transmembrane region" description="Helical" evidence="8">
    <location>
        <begin position="234"/>
        <end position="251"/>
    </location>
</feature>